<evidence type="ECO:0000313" key="3">
    <source>
        <dbReference type="Proteomes" id="UP000011777"/>
    </source>
</evidence>
<dbReference type="OMA" id="ANEMSIM"/>
<gene>
    <name evidence="2" type="ORF">G210_4566</name>
</gene>
<evidence type="ECO:0000313" key="2">
    <source>
        <dbReference type="EMBL" id="EMG50404.1"/>
    </source>
</evidence>
<feature type="region of interest" description="Disordered" evidence="1">
    <location>
        <begin position="135"/>
        <end position="159"/>
    </location>
</feature>
<keyword evidence="3" id="KW-1185">Reference proteome</keyword>
<dbReference type="AlphaFoldDB" id="M3K6F4"/>
<sequence>MATYAKKRAGNLKKVKLSNAGNTNSNIFDHLNDNLSISPVFDFPDDLNKTVKPKRKKPSPKPSRVKKSRVVTPTKQKVKLQKSKNDTDPWDLLDDIDDSTVHVPKVLINESSEDESTENTPSLLHQSFELDLDLEPIDSSPNNKIHEIQQSNNSSNKTYSQDRSYLIHDHIVDPKLELGEKIRNMHDYSNDEDSMNINDLRTSGKLNQFEDIIDGLSSNVTNLQLSSLLELIDNEDSHKLISHVIPLVEASKEIIRHIASIVMLQIFRDNVNDLRTYQSELHVVWLGLKLKVEINQVPKIYREVIKNLTKEDHGVDFLQLVKENHAATKKLCLLQLEKTTDSGLDLILEYLEGGEFTSTELLKFKSHFDACFNTISDRNHTQIEIKLMKIFAVLTTTHQKNSITPLLQPDWIPTMIEHSTITSSSDMTICILGVLVNLVEWGLVCEPHIDLINRQIPKLTEISRDNEVNQHIIGYNSIILGQLKLKYSSKVNITNEILITNLSQFKTQIETKSGLYSVYYFENMKKKTSKIQNM</sequence>
<feature type="compositionally biased region" description="Basic residues" evidence="1">
    <location>
        <begin position="51"/>
        <end position="69"/>
    </location>
</feature>
<name>M3K6F4_CANMX</name>
<reference evidence="2 3" key="1">
    <citation type="submission" date="2013-02" db="EMBL/GenBank/DDBJ databases">
        <title>Genome sequence of Candida maltosa Xu316, a potential industrial strain for xylitol and ethanol production.</title>
        <authorList>
            <person name="Yu J."/>
            <person name="Wang Q."/>
            <person name="Geng X."/>
            <person name="Bao W."/>
            <person name="He P."/>
            <person name="Cai J."/>
        </authorList>
    </citation>
    <scope>NUCLEOTIDE SEQUENCE [LARGE SCALE GENOMIC DNA]</scope>
    <source>
        <strain evidence="3">Xu316</strain>
    </source>
</reference>
<comment type="caution">
    <text evidence="2">The sequence shown here is derived from an EMBL/GenBank/DDBJ whole genome shotgun (WGS) entry which is preliminary data.</text>
</comment>
<feature type="region of interest" description="Disordered" evidence="1">
    <location>
        <begin position="48"/>
        <end position="91"/>
    </location>
</feature>
<dbReference type="HOGENOM" id="CLU_484831_0_0_1"/>
<accession>M3K6F4</accession>
<protein>
    <submittedName>
        <fullName evidence="2">Uncharacterized protein</fullName>
    </submittedName>
</protein>
<dbReference type="Proteomes" id="UP000011777">
    <property type="component" value="Unassembled WGS sequence"/>
</dbReference>
<evidence type="ECO:0000256" key="1">
    <source>
        <dbReference type="SAM" id="MobiDB-lite"/>
    </source>
</evidence>
<dbReference type="EMBL" id="AOGT01000282">
    <property type="protein sequence ID" value="EMG50404.1"/>
    <property type="molecule type" value="Genomic_DNA"/>
</dbReference>
<organism evidence="2 3">
    <name type="scientific">Candida maltosa (strain Xu316)</name>
    <name type="common">Yeast</name>
    <dbReference type="NCBI Taxonomy" id="1245528"/>
    <lineage>
        <taxon>Eukaryota</taxon>
        <taxon>Fungi</taxon>
        <taxon>Dikarya</taxon>
        <taxon>Ascomycota</taxon>
        <taxon>Saccharomycotina</taxon>
        <taxon>Pichiomycetes</taxon>
        <taxon>Debaryomycetaceae</taxon>
        <taxon>Candida/Lodderomyces clade</taxon>
        <taxon>Candida</taxon>
    </lineage>
</organism>
<proteinExistence type="predicted"/>
<feature type="compositionally biased region" description="Polar residues" evidence="1">
    <location>
        <begin position="139"/>
        <end position="159"/>
    </location>
</feature>
<dbReference type="OrthoDB" id="4026116at2759"/>